<keyword evidence="1" id="KW-1133">Transmembrane helix</keyword>
<accession>A0ABQ4DP71</accession>
<protein>
    <recommendedName>
        <fullName evidence="4">Glycosyltransferase 2-like domain-containing protein</fullName>
    </recommendedName>
</protein>
<evidence type="ECO:0000313" key="2">
    <source>
        <dbReference type="EMBL" id="GIG41128.1"/>
    </source>
</evidence>
<dbReference type="Proteomes" id="UP000614741">
    <property type="component" value="Unassembled WGS sequence"/>
</dbReference>
<feature type="transmembrane region" description="Helical" evidence="1">
    <location>
        <begin position="294"/>
        <end position="311"/>
    </location>
</feature>
<keyword evidence="3" id="KW-1185">Reference proteome</keyword>
<evidence type="ECO:0008006" key="4">
    <source>
        <dbReference type="Google" id="ProtNLM"/>
    </source>
</evidence>
<organism evidence="2 3">
    <name type="scientific">Cellulomonas phragmiteti</name>
    <dbReference type="NCBI Taxonomy" id="478780"/>
    <lineage>
        <taxon>Bacteria</taxon>
        <taxon>Bacillati</taxon>
        <taxon>Actinomycetota</taxon>
        <taxon>Actinomycetes</taxon>
        <taxon>Micrococcales</taxon>
        <taxon>Cellulomonadaceae</taxon>
        <taxon>Cellulomonas</taxon>
    </lineage>
</organism>
<evidence type="ECO:0000313" key="3">
    <source>
        <dbReference type="Proteomes" id="UP000614741"/>
    </source>
</evidence>
<dbReference type="EMBL" id="BONP01000020">
    <property type="protein sequence ID" value="GIG41128.1"/>
    <property type="molecule type" value="Genomic_DNA"/>
</dbReference>
<reference evidence="2 3" key="1">
    <citation type="submission" date="2021-01" db="EMBL/GenBank/DDBJ databases">
        <title>Whole genome shotgun sequence of Cellulomonas phragmiteti NBRC 110785.</title>
        <authorList>
            <person name="Komaki H."/>
            <person name="Tamura T."/>
        </authorList>
    </citation>
    <scope>NUCLEOTIDE SEQUENCE [LARGE SCALE GENOMIC DNA]</scope>
    <source>
        <strain evidence="2 3">NBRC 110785</strain>
    </source>
</reference>
<comment type="caution">
    <text evidence="2">The sequence shown here is derived from an EMBL/GenBank/DDBJ whole genome shotgun (WGS) entry which is preliminary data.</text>
</comment>
<evidence type="ECO:0000256" key="1">
    <source>
        <dbReference type="SAM" id="Phobius"/>
    </source>
</evidence>
<feature type="transmembrane region" description="Helical" evidence="1">
    <location>
        <begin position="348"/>
        <end position="370"/>
    </location>
</feature>
<dbReference type="SUPFAM" id="SSF53448">
    <property type="entry name" value="Nucleotide-diphospho-sugar transferases"/>
    <property type="match status" value="1"/>
</dbReference>
<sequence length="413" mass="43957">MTTAAQVALLLTLLAEPVLALAVAWGTRLRARRGTAPRAPAVPARGGAGPVPDLTVVVPVHGDPGDLERLGWLHAEGARVLLVTTATQTPAFYRRLWAVAGAHGFRVHVAGASRARRAPAGAAPARAVRVGLLDDAHAVVTSTYVVCVDPGTEIPRPLEEVVGGLVAAGVDLGTITATVPAHGLLARVLRIEDTLAARLRHRVPWYVRGGTHVARRAVHADLLRRHTRFGQGDDVELGVLAAARGHRVAHLDVPAVQRGTGTASAWTGQRLAELAGVFRVAVVHPHLALRRPSLHLGTVAAGFGLVPLLWWSAWHVPWVLVPVVVAHGALTAALTRDLRDPVAWLYPLYALLRAFVLLPLAALAYVVAAVRAGEAGLLRVRDPWWAPEPADSPVIRRLPGPGPARATDWWARR</sequence>
<dbReference type="InterPro" id="IPR029044">
    <property type="entry name" value="Nucleotide-diphossugar_trans"/>
</dbReference>
<dbReference type="RefSeq" id="WP_203675423.1">
    <property type="nucleotide sequence ID" value="NZ_BONP01000020.1"/>
</dbReference>
<keyword evidence="1" id="KW-0472">Membrane</keyword>
<name>A0ABQ4DP71_9CELL</name>
<proteinExistence type="predicted"/>
<gene>
    <name evidence="2" type="ORF">Cph01nite_28900</name>
</gene>
<keyword evidence="1" id="KW-0812">Transmembrane</keyword>